<reference evidence="6 7" key="1">
    <citation type="journal article" date="2013" name="PLoS ONE">
        <title>Identification and characterization of three novel lipases belonging to families II and V from Anaerovibrio lipolyticus 5ST.</title>
        <authorList>
            <person name="Prive F."/>
            <person name="Kaderbhai N.N."/>
            <person name="Girdwood S."/>
            <person name="Worgan H.J."/>
            <person name="Pinloche E."/>
            <person name="Scollan N.D."/>
            <person name="Huws S.A."/>
            <person name="Newbold C.J."/>
        </authorList>
    </citation>
    <scope>NUCLEOTIDE SEQUENCE [LARGE SCALE GENOMIC DNA]</scope>
    <source>
        <strain evidence="6 7">5S</strain>
    </source>
</reference>
<evidence type="ECO:0000313" key="7">
    <source>
        <dbReference type="Proteomes" id="UP000030993"/>
    </source>
</evidence>
<accession>A0A0B2JYT0</accession>
<dbReference type="AlphaFoldDB" id="A0A0B2JYT0"/>
<name>A0A0B2JYT0_9FIRM</name>
<dbReference type="STRING" id="82374.NZ47_07965"/>
<evidence type="ECO:0000256" key="2">
    <source>
        <dbReference type="ARBA" id="ARBA00023145"/>
    </source>
</evidence>
<evidence type="ECO:0008006" key="8">
    <source>
        <dbReference type="Google" id="ProtNLM"/>
    </source>
</evidence>
<evidence type="ECO:0000256" key="1">
    <source>
        <dbReference type="ARBA" id="ARBA00022793"/>
    </source>
</evidence>
<comment type="caution">
    <text evidence="6">The sequence shown here is derived from an EMBL/GenBank/DDBJ whole genome shotgun (WGS) entry which is preliminary data.</text>
</comment>
<gene>
    <name evidence="6" type="ORF">NZ47_07965</name>
</gene>
<organism evidence="6 7">
    <name type="scientific">Anaerovibrio lipolyticus</name>
    <dbReference type="NCBI Taxonomy" id="82374"/>
    <lineage>
        <taxon>Bacteria</taxon>
        <taxon>Bacillati</taxon>
        <taxon>Bacillota</taxon>
        <taxon>Negativicutes</taxon>
        <taxon>Selenomonadales</taxon>
        <taxon>Selenomonadaceae</taxon>
        <taxon>Anaerovibrio</taxon>
    </lineage>
</organism>
<evidence type="ECO:0000256" key="3">
    <source>
        <dbReference type="ARBA" id="ARBA00023239"/>
    </source>
</evidence>
<dbReference type="GO" id="GO:0004609">
    <property type="term" value="F:phosphatidylserine decarboxylase activity"/>
    <property type="evidence" value="ECO:0007669"/>
    <property type="project" value="InterPro"/>
</dbReference>
<dbReference type="PANTHER" id="PTHR10067:SF13">
    <property type="entry name" value="PHOSPHATIDYLSERINE DECARBOXYLASE"/>
    <property type="match status" value="1"/>
</dbReference>
<proteinExistence type="predicted"/>
<dbReference type="RefSeq" id="WP_039208891.1">
    <property type="nucleotide sequence ID" value="NZ_JSCE01000163.1"/>
</dbReference>
<evidence type="ECO:0000313" key="6">
    <source>
        <dbReference type="EMBL" id="KHM51903.1"/>
    </source>
</evidence>
<feature type="signal peptide" evidence="5">
    <location>
        <begin position="1"/>
        <end position="28"/>
    </location>
</feature>
<keyword evidence="4" id="KW-0670">Pyruvate</keyword>
<keyword evidence="2" id="KW-0865">Zymogen</keyword>
<protein>
    <recommendedName>
        <fullName evidence="8">Phosphatidylserine decarboxylase</fullName>
    </recommendedName>
</protein>
<sequence length="443" mass="50441">MKRKNFVAIWLCALLLAMSTLWISDAIAAQAEQPAGISTAVGRPKASTSFREVMINNPDIQILVEKSIKQASIINPDRKTNPVQSLNELYGFLDYTVTCMPWNIMPEERYGSFSTKCDQSILYVYWLLDQPLEELKDKELFYPSVEYLEPIYTWLTEYNNTWRDFLDSEASWKQEYLDMLLRDPSWNLDKGWYESPDNWHSFNEFFSRKLSNGNARPIAEPNDDRVVVSPADSLPQGVWNIDESGRFYADSIKREDGVIIKDSTFVSVEQLLGEPGAEYAKLFHNGILTHTYLNYDDYHRYHFPVSGVVEAVYKIPYANAVGGIVYWDKDKELYVLESNSLSWQSVETRGCVLIKTDYGMVAVIPVGMGQVSSVNFIETIKPGTKVKKGDELGYFLFGGSDCVMLFEGKSGFKLSVGKGEKGGYSAGYRHVLCREEYGRFLGK</sequence>
<dbReference type="PANTHER" id="PTHR10067">
    <property type="entry name" value="PHOSPHATIDYLSERINE DECARBOXYLASE"/>
    <property type="match status" value="1"/>
</dbReference>
<dbReference type="Pfam" id="PF02666">
    <property type="entry name" value="PS_Dcarbxylase"/>
    <property type="match status" value="1"/>
</dbReference>
<keyword evidence="5" id="KW-0732">Signal</keyword>
<keyword evidence="7" id="KW-1185">Reference proteome</keyword>
<feature type="chain" id="PRO_5002072413" description="Phosphatidylserine decarboxylase" evidence="5">
    <location>
        <begin position="29"/>
        <end position="443"/>
    </location>
</feature>
<dbReference type="eggNOG" id="COG0688">
    <property type="taxonomic scope" value="Bacteria"/>
</dbReference>
<dbReference type="InterPro" id="IPR003817">
    <property type="entry name" value="PS_Dcarbxylase"/>
</dbReference>
<dbReference type="EMBL" id="JSCE01000163">
    <property type="protein sequence ID" value="KHM51903.1"/>
    <property type="molecule type" value="Genomic_DNA"/>
</dbReference>
<evidence type="ECO:0000256" key="5">
    <source>
        <dbReference type="SAM" id="SignalP"/>
    </source>
</evidence>
<keyword evidence="1" id="KW-0210">Decarboxylase</keyword>
<keyword evidence="3" id="KW-0456">Lyase</keyword>
<evidence type="ECO:0000256" key="4">
    <source>
        <dbReference type="ARBA" id="ARBA00023317"/>
    </source>
</evidence>
<dbReference type="Proteomes" id="UP000030993">
    <property type="component" value="Unassembled WGS sequence"/>
</dbReference>
<dbReference type="GO" id="GO:0008654">
    <property type="term" value="P:phospholipid biosynthetic process"/>
    <property type="evidence" value="ECO:0007669"/>
    <property type="project" value="InterPro"/>
</dbReference>